<keyword evidence="2" id="KW-1133">Transmembrane helix</keyword>
<gene>
    <name evidence="3" type="ORF">DDE23_03725</name>
</gene>
<comment type="caution">
    <text evidence="3">The sequence shown here is derived from an EMBL/GenBank/DDBJ whole genome shotgun (WGS) entry which is preliminary data.</text>
</comment>
<dbReference type="AlphaFoldDB" id="A0A2T7UXL1"/>
<evidence type="ECO:0000256" key="2">
    <source>
        <dbReference type="SAM" id="Phobius"/>
    </source>
</evidence>
<dbReference type="RefSeq" id="WP_107750021.1">
    <property type="nucleotide sequence ID" value="NZ_JBLWSZ010000050.1"/>
</dbReference>
<keyword evidence="2" id="KW-0472">Membrane</keyword>
<evidence type="ECO:0000313" key="4">
    <source>
        <dbReference type="Proteomes" id="UP000244810"/>
    </source>
</evidence>
<protein>
    <submittedName>
        <fullName evidence="3">Uncharacterized protein</fullName>
    </submittedName>
</protein>
<evidence type="ECO:0000313" key="3">
    <source>
        <dbReference type="EMBL" id="PVE49517.1"/>
    </source>
</evidence>
<accession>A0A2T7UXL1</accession>
<evidence type="ECO:0000256" key="1">
    <source>
        <dbReference type="SAM" id="MobiDB-lite"/>
    </source>
</evidence>
<reference evidence="3 4" key="1">
    <citation type="journal article" date="2011" name="Syst. Appl. Microbiol.">
        <title>Defluviimonas denitrificans gen. nov., sp. nov., and Pararhodobacter aggregans gen. nov., sp. nov., non-phototrophic Rhodobacteraceae from the biofilter of a marine aquaculture.</title>
        <authorList>
            <person name="Foesel B.U."/>
            <person name="Drake H.L."/>
            <person name="Schramm A."/>
        </authorList>
    </citation>
    <scope>NUCLEOTIDE SEQUENCE [LARGE SCALE GENOMIC DNA]</scope>
    <source>
        <strain evidence="3 4">D1-19</strain>
    </source>
</reference>
<organism evidence="3 4">
    <name type="scientific">Pararhodobacter aggregans</name>
    <dbReference type="NCBI Taxonomy" id="404875"/>
    <lineage>
        <taxon>Bacteria</taxon>
        <taxon>Pseudomonadati</taxon>
        <taxon>Pseudomonadota</taxon>
        <taxon>Alphaproteobacteria</taxon>
        <taxon>Rhodobacterales</taxon>
        <taxon>Paracoccaceae</taxon>
        <taxon>Pararhodobacter</taxon>
    </lineage>
</organism>
<keyword evidence="2" id="KW-0812">Transmembrane</keyword>
<sequence>MPDEPAPRRRPRLSPELLAFLLSLAWLVALVAAFRVLGQQGMRISDTLGLVVVALAVFLPVALIWMAVLVLRAARDMRDESLRLQASVEGMRRGWIREQQAAGLALRPTVEEKLDEIAASQKAAEERMAMFHTRRAPTRPATAEEPAPQDGTQPVLALENPAPAPEPLPPADFIRALNFPETEADEEGFAALRRALGDHGTAILVRAAQDVLTTLAQEGIYMDDLRPDRARPEVWRAFALGARGSEVAALGGIRDRSCLALTYARMRSDPGFREAAHRFLRAFDRRFTVFEASASDGEIAQFAETRSARAFMLLGRVTGIFG</sequence>
<dbReference type="Proteomes" id="UP000244810">
    <property type="component" value="Unassembled WGS sequence"/>
</dbReference>
<feature type="region of interest" description="Disordered" evidence="1">
    <location>
        <begin position="135"/>
        <end position="154"/>
    </location>
</feature>
<feature type="transmembrane region" description="Helical" evidence="2">
    <location>
        <begin position="49"/>
        <end position="71"/>
    </location>
</feature>
<proteinExistence type="predicted"/>
<name>A0A2T7UXL1_9RHOB</name>
<dbReference type="EMBL" id="QDDR01000001">
    <property type="protein sequence ID" value="PVE49517.1"/>
    <property type="molecule type" value="Genomic_DNA"/>
</dbReference>
<keyword evidence="4" id="KW-1185">Reference proteome</keyword>
<feature type="compositionally biased region" description="Low complexity" evidence="1">
    <location>
        <begin position="138"/>
        <end position="154"/>
    </location>
</feature>
<dbReference type="OrthoDB" id="7833467at2"/>